<dbReference type="InterPro" id="IPR008948">
    <property type="entry name" value="L-Aspartase-like"/>
</dbReference>
<evidence type="ECO:0000259" key="7">
    <source>
        <dbReference type="Pfam" id="PF14698"/>
    </source>
</evidence>
<dbReference type="Pfam" id="PF00206">
    <property type="entry name" value="Lyase_1"/>
    <property type="match status" value="1"/>
</dbReference>
<comment type="pathway">
    <text evidence="2 5">Amino-acid biosynthesis; L-arginine biosynthesis; L-arginine from L-ornithine and carbamoyl phosphate: step 3/3.</text>
</comment>
<organism evidence="8 9">
    <name type="scientific">Pyrinomonas methylaliphatogenes</name>
    <dbReference type="NCBI Taxonomy" id="454194"/>
    <lineage>
        <taxon>Bacteria</taxon>
        <taxon>Pseudomonadati</taxon>
        <taxon>Acidobacteriota</taxon>
        <taxon>Blastocatellia</taxon>
        <taxon>Blastocatellales</taxon>
        <taxon>Pyrinomonadaceae</taxon>
        <taxon>Pyrinomonas</taxon>
    </lineage>
</organism>
<evidence type="ECO:0000256" key="4">
    <source>
        <dbReference type="ARBA" id="ARBA00022571"/>
    </source>
</evidence>
<dbReference type="PANTHER" id="PTHR43814">
    <property type="entry name" value="ARGININOSUCCINATE LYASE"/>
    <property type="match status" value="1"/>
</dbReference>
<evidence type="ECO:0000256" key="1">
    <source>
        <dbReference type="ARBA" id="ARBA00000985"/>
    </source>
</evidence>
<dbReference type="OrthoDB" id="9769623at2"/>
<evidence type="ECO:0000313" key="9">
    <source>
        <dbReference type="Proteomes" id="UP000031518"/>
    </source>
</evidence>
<dbReference type="RefSeq" id="WP_060635699.1">
    <property type="nucleotide sequence ID" value="NZ_CBXV010000008.1"/>
</dbReference>
<dbReference type="PANTHER" id="PTHR43814:SF1">
    <property type="entry name" value="ARGININOSUCCINATE LYASE"/>
    <property type="match status" value="1"/>
</dbReference>
<dbReference type="GO" id="GO:0005829">
    <property type="term" value="C:cytosol"/>
    <property type="evidence" value="ECO:0007669"/>
    <property type="project" value="TreeGrafter"/>
</dbReference>
<gene>
    <name evidence="5" type="primary">argH</name>
    <name evidence="8" type="ORF">PYK22_02841</name>
</gene>
<dbReference type="PRINTS" id="PR00149">
    <property type="entry name" value="FUMRATELYASE"/>
</dbReference>
<dbReference type="CDD" id="cd01359">
    <property type="entry name" value="Argininosuccinate_lyase"/>
    <property type="match status" value="1"/>
</dbReference>
<reference evidence="8 9" key="1">
    <citation type="submission" date="2013-12" db="EMBL/GenBank/DDBJ databases">
        <authorList>
            <person name="Stott M."/>
        </authorList>
    </citation>
    <scope>NUCLEOTIDE SEQUENCE [LARGE SCALE GENOMIC DNA]</scope>
    <source>
        <strain evidence="8 9">K22</strain>
    </source>
</reference>
<proteinExistence type="inferred from homology"/>
<comment type="similarity">
    <text evidence="5">Belongs to the lyase 1 family. Argininosuccinate lyase subfamily.</text>
</comment>
<dbReference type="Gene3D" id="1.10.275.10">
    <property type="entry name" value="Fumarase/aspartase (N-terminal domain)"/>
    <property type="match status" value="1"/>
</dbReference>
<dbReference type="EC" id="4.3.2.1" evidence="3 5"/>
<dbReference type="InterPro" id="IPR000362">
    <property type="entry name" value="Fumarate_lyase_fam"/>
</dbReference>
<protein>
    <recommendedName>
        <fullName evidence="3 5">Argininosuccinate lyase</fullName>
        <shortName evidence="5">ASAL</shortName>
        <ecNumber evidence="3 5">4.3.2.1</ecNumber>
    </recommendedName>
    <alternativeName>
        <fullName evidence="5">Arginosuccinase</fullName>
    </alternativeName>
</protein>
<feature type="domain" description="Argininosuccinate lyase C-terminal" evidence="7">
    <location>
        <begin position="363"/>
        <end position="429"/>
    </location>
</feature>
<dbReference type="InterPro" id="IPR024083">
    <property type="entry name" value="Fumarase/histidase_N"/>
</dbReference>
<sequence length="506" mass="56386">MEQKERFPAPAYAENVLAEIFEDAKRLFLDALIEVDIAHAVMLAERGIISREDACQILRALEGMNRDEILAARYDGSCEDLFFYLQQRLSEKCGEETAGRLHTARSRNDIDVTIYRMRLRRDLLALIRAVMDLRCALLDQAALHHETTIPAYTHTQPAQPTTLAHYLLAMAEVLSRDVARLQRAFENANLSPLGACAITTTGFDIDRARTAELLGFEGVAENSYAAISAVDYLTEAMGAVAVAMVNVGRFAQDFLLMATREFGFLRLSDGYVQISSIMPQKRNPVALEHVRALASCALAEAQGAFTVVHNTPFGDVNDAEDDLQPLIWRALHDARRATAVFAAAISHAQFDIERLRERAAEDFITVTELADAIVRREGLPFRVAHQIVASFVRRTQGVIATIQTSGESLHADLLAQAAHKLLQETAREILGRTLSLSPEETRRALDPLNFVRVRGVMGGPSPEETRRILQASRARAELDEGWYRKRTELMTTYPEKLREATRALGC</sequence>
<dbReference type="GO" id="GO:0004056">
    <property type="term" value="F:argininosuccinate lyase activity"/>
    <property type="evidence" value="ECO:0007669"/>
    <property type="project" value="UniProtKB-UniRule"/>
</dbReference>
<comment type="subcellular location">
    <subcellularLocation>
        <location evidence="5">Cytoplasm</location>
    </subcellularLocation>
</comment>
<keyword evidence="5" id="KW-0963">Cytoplasm</keyword>
<dbReference type="HAMAP" id="MF_00006">
    <property type="entry name" value="Arg_succ_lyase"/>
    <property type="match status" value="1"/>
</dbReference>
<dbReference type="STRING" id="454194.PYK22_02841"/>
<dbReference type="UniPathway" id="UPA00068">
    <property type="reaction ID" value="UER00114"/>
</dbReference>
<dbReference type="SUPFAM" id="SSF48557">
    <property type="entry name" value="L-aspartase-like"/>
    <property type="match status" value="1"/>
</dbReference>
<dbReference type="Gene3D" id="1.20.200.10">
    <property type="entry name" value="Fumarase/aspartase (Central domain)"/>
    <property type="match status" value="1"/>
</dbReference>
<reference evidence="8 9" key="2">
    <citation type="submission" date="2015-01" db="EMBL/GenBank/DDBJ databases">
        <title>Complete genome sequence of Pyrinomonas methylaliphatogenes type strain K22T.</title>
        <authorList>
            <person name="Lee K.C.Y."/>
            <person name="Power J.F."/>
            <person name="Dunfield P.F."/>
            <person name="Morgan X.C."/>
            <person name="Huttenhower C."/>
            <person name="Stott M.B."/>
        </authorList>
    </citation>
    <scope>NUCLEOTIDE SEQUENCE [LARGE SCALE GENOMIC DNA]</scope>
    <source>
        <strain evidence="8 9">K22</strain>
    </source>
</reference>
<feature type="domain" description="Fumarate lyase N-terminal" evidence="6">
    <location>
        <begin position="43"/>
        <end position="294"/>
    </location>
</feature>
<evidence type="ECO:0000256" key="2">
    <source>
        <dbReference type="ARBA" id="ARBA00004941"/>
    </source>
</evidence>
<keyword evidence="5 8" id="KW-0456">Lyase</keyword>
<keyword evidence="4 5" id="KW-0055">Arginine biosynthesis</keyword>
<comment type="catalytic activity">
    <reaction evidence="1 5">
        <text>2-(N(omega)-L-arginino)succinate = fumarate + L-arginine</text>
        <dbReference type="Rhea" id="RHEA:24020"/>
        <dbReference type="ChEBI" id="CHEBI:29806"/>
        <dbReference type="ChEBI" id="CHEBI:32682"/>
        <dbReference type="ChEBI" id="CHEBI:57472"/>
        <dbReference type="EC" id="4.3.2.1"/>
    </reaction>
</comment>
<keyword evidence="9" id="KW-1185">Reference proteome</keyword>
<keyword evidence="5" id="KW-0028">Amino-acid biosynthesis</keyword>
<dbReference type="InterPro" id="IPR029419">
    <property type="entry name" value="Arg_succ_lyase_C"/>
</dbReference>
<evidence type="ECO:0000256" key="5">
    <source>
        <dbReference type="HAMAP-Rule" id="MF_00006"/>
    </source>
</evidence>
<dbReference type="Pfam" id="PF14698">
    <property type="entry name" value="ASL_C2"/>
    <property type="match status" value="1"/>
</dbReference>
<dbReference type="Proteomes" id="UP000031518">
    <property type="component" value="Unassembled WGS sequence"/>
</dbReference>
<evidence type="ECO:0000313" key="8">
    <source>
        <dbReference type="EMBL" id="CDM66803.1"/>
    </source>
</evidence>
<dbReference type="Gene3D" id="1.10.40.30">
    <property type="entry name" value="Fumarase/aspartase (C-terminal domain)"/>
    <property type="match status" value="1"/>
</dbReference>
<dbReference type="EMBL" id="CBXV010000008">
    <property type="protein sequence ID" value="CDM66803.1"/>
    <property type="molecule type" value="Genomic_DNA"/>
</dbReference>
<dbReference type="InterPro" id="IPR022761">
    <property type="entry name" value="Fumarate_lyase_N"/>
</dbReference>
<dbReference type="InterPro" id="IPR009049">
    <property type="entry name" value="Argininosuccinate_lyase"/>
</dbReference>
<dbReference type="GO" id="GO:0042450">
    <property type="term" value="P:L-arginine biosynthetic process via ornithine"/>
    <property type="evidence" value="ECO:0007669"/>
    <property type="project" value="UniProtKB-UniRule"/>
</dbReference>
<name>A0A0B6WZU1_9BACT</name>
<dbReference type="AlphaFoldDB" id="A0A0B6WZU1"/>
<evidence type="ECO:0000259" key="6">
    <source>
        <dbReference type="Pfam" id="PF00206"/>
    </source>
</evidence>
<accession>A0A0B6WZU1</accession>
<dbReference type="NCBIfam" id="TIGR00838">
    <property type="entry name" value="argH"/>
    <property type="match status" value="1"/>
</dbReference>
<dbReference type="PRINTS" id="PR00145">
    <property type="entry name" value="ARGSUCLYASE"/>
</dbReference>
<evidence type="ECO:0000256" key="3">
    <source>
        <dbReference type="ARBA" id="ARBA00012338"/>
    </source>
</evidence>